<dbReference type="PANTHER" id="PTHR37017:SF11">
    <property type="entry name" value="ESTERASE_LIPASE_THIOESTERASE DOMAIN-CONTAINING PROTEIN"/>
    <property type="match status" value="1"/>
</dbReference>
<keyword evidence="3" id="KW-1185">Reference proteome</keyword>
<evidence type="ECO:0000259" key="1">
    <source>
        <dbReference type="Pfam" id="PF12697"/>
    </source>
</evidence>
<organism evidence="2 3">
    <name type="scientific">Nakamurella alba</name>
    <dbReference type="NCBI Taxonomy" id="2665158"/>
    <lineage>
        <taxon>Bacteria</taxon>
        <taxon>Bacillati</taxon>
        <taxon>Actinomycetota</taxon>
        <taxon>Actinomycetes</taxon>
        <taxon>Nakamurellales</taxon>
        <taxon>Nakamurellaceae</taxon>
        <taxon>Nakamurella</taxon>
    </lineage>
</organism>
<gene>
    <name evidence="2" type="ORF">GIS00_25390</name>
</gene>
<dbReference type="InterPro" id="IPR029058">
    <property type="entry name" value="AB_hydrolase_fold"/>
</dbReference>
<dbReference type="SUPFAM" id="SSF53474">
    <property type="entry name" value="alpha/beta-Hydrolases"/>
    <property type="match status" value="1"/>
</dbReference>
<reference evidence="2 3" key="1">
    <citation type="submission" date="2019-11" db="EMBL/GenBank/DDBJ databases">
        <authorList>
            <person name="Jiang L.-Q."/>
        </authorList>
    </citation>
    <scope>NUCLEOTIDE SEQUENCE [LARGE SCALE GENOMIC DNA]</scope>
    <source>
        <strain evidence="2 3">YIM 132087</strain>
    </source>
</reference>
<proteinExistence type="predicted"/>
<comment type="caution">
    <text evidence="2">The sequence shown here is derived from an EMBL/GenBank/DDBJ whole genome shotgun (WGS) entry which is preliminary data.</text>
</comment>
<dbReference type="PANTHER" id="PTHR37017">
    <property type="entry name" value="AB HYDROLASE-1 DOMAIN-CONTAINING PROTEIN-RELATED"/>
    <property type="match status" value="1"/>
</dbReference>
<evidence type="ECO:0000313" key="3">
    <source>
        <dbReference type="Proteomes" id="UP000460221"/>
    </source>
</evidence>
<dbReference type="AlphaFoldDB" id="A0A7K1FT55"/>
<accession>A0A7K1FT55</accession>
<dbReference type="RefSeq" id="WP_154771265.1">
    <property type="nucleotide sequence ID" value="NZ_WLYK01000017.1"/>
</dbReference>
<keyword evidence="2" id="KW-0378">Hydrolase</keyword>
<dbReference type="EMBL" id="WLYK01000017">
    <property type="protein sequence ID" value="MTD17270.1"/>
    <property type="molecule type" value="Genomic_DNA"/>
</dbReference>
<name>A0A7K1FT55_9ACTN</name>
<evidence type="ECO:0000313" key="2">
    <source>
        <dbReference type="EMBL" id="MTD17270.1"/>
    </source>
</evidence>
<dbReference type="Pfam" id="PF12697">
    <property type="entry name" value="Abhydrolase_6"/>
    <property type="match status" value="1"/>
</dbReference>
<sequence length="231" mass="24680">MSFVLVHGAGYGANCWDLLVPSLPGEVLAIDLPGRGTRAEKDLRTTTLDDCAQAVVDDVLARDLTDIVLVGHSFAGVTVPRVLNLIPDRISAVVLVGAAVPPHGLRMLDQLAPEIRGPVEESLIGGLYSITREGAIPMLCNDLDEEQSTWALDRLVDDSAALLSEKVDLSGYERGVPTTWVRTLQDHCVPLDLQQLGIERSHATVKDIDAGHMAMISRPAELAAILVAAAP</sequence>
<protein>
    <submittedName>
        <fullName evidence="2">Alpha/beta fold hydrolase</fullName>
    </submittedName>
</protein>
<dbReference type="Gene3D" id="3.40.50.1820">
    <property type="entry name" value="alpha/beta hydrolase"/>
    <property type="match status" value="1"/>
</dbReference>
<dbReference type="InterPro" id="IPR052897">
    <property type="entry name" value="Sec-Metab_Biosynth_Hydrolase"/>
</dbReference>
<dbReference type="InterPro" id="IPR000073">
    <property type="entry name" value="AB_hydrolase_1"/>
</dbReference>
<feature type="domain" description="AB hydrolase-1" evidence="1">
    <location>
        <begin position="3"/>
        <end position="224"/>
    </location>
</feature>
<dbReference type="GO" id="GO:0016787">
    <property type="term" value="F:hydrolase activity"/>
    <property type="evidence" value="ECO:0007669"/>
    <property type="project" value="UniProtKB-KW"/>
</dbReference>
<dbReference type="Proteomes" id="UP000460221">
    <property type="component" value="Unassembled WGS sequence"/>
</dbReference>